<proteinExistence type="predicted"/>
<gene>
    <name evidence="1" type="ORF">AVW13_16620</name>
</gene>
<dbReference type="Gene3D" id="1.10.10.10">
    <property type="entry name" value="Winged helix-like DNA-binding domain superfamily/Winged helix DNA-binding domain"/>
    <property type="match status" value="1"/>
</dbReference>
<name>A0AB34XMN8_9MICO</name>
<evidence type="ECO:0000313" key="2">
    <source>
        <dbReference type="Proteomes" id="UP000076612"/>
    </source>
</evidence>
<comment type="caution">
    <text evidence="1">The sequence shown here is derived from an EMBL/GenBank/DDBJ whole genome shotgun (WGS) entry which is preliminary data.</text>
</comment>
<dbReference type="EMBL" id="LQQR01000060">
    <property type="protein sequence ID" value="KZE11312.1"/>
    <property type="molecule type" value="Genomic_DNA"/>
</dbReference>
<protein>
    <submittedName>
        <fullName evidence="1">Uncharacterized protein</fullName>
    </submittedName>
</protein>
<evidence type="ECO:0000313" key="1">
    <source>
        <dbReference type="EMBL" id="KZE11312.1"/>
    </source>
</evidence>
<dbReference type="AlphaFoldDB" id="A0AB34XMN8"/>
<accession>A0AB34XMN8</accession>
<sequence>MLSRYICPTDRRGVYTDVSPEERVLLKSARPTNDTALGEALDQLASEDEFAPLIDVLRA</sequence>
<dbReference type="Proteomes" id="UP000076612">
    <property type="component" value="Unassembled WGS sequence"/>
</dbReference>
<dbReference type="InterPro" id="IPR036388">
    <property type="entry name" value="WH-like_DNA-bd_sf"/>
</dbReference>
<organism evidence="1 2">
    <name type="scientific">Brevibacterium casei</name>
    <dbReference type="NCBI Taxonomy" id="33889"/>
    <lineage>
        <taxon>Bacteria</taxon>
        <taxon>Bacillati</taxon>
        <taxon>Actinomycetota</taxon>
        <taxon>Actinomycetes</taxon>
        <taxon>Micrococcales</taxon>
        <taxon>Brevibacteriaceae</taxon>
        <taxon>Brevibacterium</taxon>
    </lineage>
</organism>
<reference evidence="2" key="1">
    <citation type="submission" date="2016-01" db="EMBL/GenBank/DDBJ databases">
        <title>Draft genome of Chromobacterium sp. F49.</title>
        <authorList>
            <person name="Hong K.W."/>
        </authorList>
    </citation>
    <scope>NUCLEOTIDE SEQUENCE [LARGE SCALE GENOMIC DNA]</scope>
    <source>
        <strain evidence="2">M40</strain>
    </source>
</reference>
<dbReference type="RefSeq" id="WP_063250869.1">
    <property type="nucleotide sequence ID" value="NZ_LQQR01000060.1"/>
</dbReference>